<evidence type="ECO:0000256" key="5">
    <source>
        <dbReference type="SAM" id="Phobius"/>
    </source>
</evidence>
<dbReference type="PANTHER" id="PTHR31234:SF2">
    <property type="entry name" value="OS05G0199100 PROTEIN"/>
    <property type="match status" value="1"/>
</dbReference>
<keyword evidence="4 5" id="KW-0472">Membrane</keyword>
<reference evidence="7" key="1">
    <citation type="journal article" date="2019" name="Nat. Commun.">
        <title>Genome-wide association mapping of date palm fruit traits.</title>
        <authorList>
            <person name="Hazzouri K.M."/>
            <person name="Gros-Balthazard M."/>
            <person name="Flowers J.M."/>
            <person name="Copetti D."/>
            <person name="Lemansour A."/>
            <person name="Lebrun M."/>
            <person name="Masmoudi K."/>
            <person name="Ferrand S."/>
            <person name="Dhar M.I."/>
            <person name="Fresquez Z.A."/>
            <person name="Rosas U."/>
            <person name="Zhang J."/>
            <person name="Talag J."/>
            <person name="Lee S."/>
            <person name="Kudrna D."/>
            <person name="Powell R.F."/>
            <person name="Leitch I.J."/>
            <person name="Krueger R.R."/>
            <person name="Wing R.A."/>
            <person name="Amiri K.M.A."/>
            <person name="Purugganan M.D."/>
        </authorList>
    </citation>
    <scope>NUCLEOTIDE SEQUENCE [LARGE SCALE GENOMIC DNA]</scope>
    <source>
        <strain evidence="7">cv. Khalas</strain>
    </source>
</reference>
<dbReference type="InterPro" id="IPR004864">
    <property type="entry name" value="LEA_2"/>
</dbReference>
<keyword evidence="3 5" id="KW-1133">Transmembrane helix</keyword>
<dbReference type="PANTHER" id="PTHR31234">
    <property type="entry name" value="LATE EMBRYOGENESIS ABUNDANT (LEA) HYDROXYPROLINE-RICH GLYCOPROTEIN FAMILY"/>
    <property type="match status" value="1"/>
</dbReference>
<evidence type="ECO:0000256" key="1">
    <source>
        <dbReference type="ARBA" id="ARBA00004167"/>
    </source>
</evidence>
<evidence type="ECO:0000313" key="7">
    <source>
        <dbReference type="Proteomes" id="UP000228380"/>
    </source>
</evidence>
<dbReference type="InterPro" id="IPR044839">
    <property type="entry name" value="NDR1-like"/>
</dbReference>
<dbReference type="AlphaFoldDB" id="A0A8B7CZE9"/>
<dbReference type="KEGG" id="pda:103721503"/>
<comment type="subcellular location">
    <subcellularLocation>
        <location evidence="1">Membrane</location>
        <topology evidence="1">Single-pass membrane protein</topology>
    </subcellularLocation>
</comment>
<accession>A0A8B7CZE9</accession>
<dbReference type="OrthoDB" id="777167at2759"/>
<protein>
    <submittedName>
        <fullName evidence="8">NDR1/HIN1-like protein 10</fullName>
    </submittedName>
</protein>
<proteinExistence type="predicted"/>
<evidence type="ECO:0000256" key="2">
    <source>
        <dbReference type="ARBA" id="ARBA00022692"/>
    </source>
</evidence>
<organism evidence="7 8">
    <name type="scientific">Phoenix dactylifera</name>
    <name type="common">Date palm</name>
    <dbReference type="NCBI Taxonomy" id="42345"/>
    <lineage>
        <taxon>Eukaryota</taxon>
        <taxon>Viridiplantae</taxon>
        <taxon>Streptophyta</taxon>
        <taxon>Embryophyta</taxon>
        <taxon>Tracheophyta</taxon>
        <taxon>Spermatophyta</taxon>
        <taxon>Magnoliopsida</taxon>
        <taxon>Liliopsida</taxon>
        <taxon>Arecaceae</taxon>
        <taxon>Coryphoideae</taxon>
        <taxon>Phoeniceae</taxon>
        <taxon>Phoenix</taxon>
    </lineage>
</organism>
<evidence type="ECO:0000259" key="6">
    <source>
        <dbReference type="Pfam" id="PF03168"/>
    </source>
</evidence>
<reference evidence="8" key="2">
    <citation type="submission" date="2025-08" db="UniProtKB">
        <authorList>
            <consortium name="RefSeq"/>
        </authorList>
    </citation>
    <scope>IDENTIFICATION</scope>
    <source>
        <tissue evidence="8">Young leaves</tissue>
    </source>
</reference>
<feature type="domain" description="Late embryogenesis abundant protein LEA-2 subgroup" evidence="6">
    <location>
        <begin position="133"/>
        <end position="231"/>
    </location>
</feature>
<dbReference type="GO" id="GO:0098542">
    <property type="term" value="P:defense response to other organism"/>
    <property type="evidence" value="ECO:0007669"/>
    <property type="project" value="InterPro"/>
</dbReference>
<keyword evidence="2 5" id="KW-0812">Transmembrane</keyword>
<dbReference type="Proteomes" id="UP000228380">
    <property type="component" value="Chromosome 11"/>
</dbReference>
<evidence type="ECO:0000313" key="8">
    <source>
        <dbReference type="RefSeq" id="XP_008809975.2"/>
    </source>
</evidence>
<dbReference type="Pfam" id="PF03168">
    <property type="entry name" value="LEA_2"/>
    <property type="match status" value="1"/>
</dbReference>
<sequence>MGDRPYLSANPNASSARTLTGVGATVGGGAGGPLPFPANKARRYGDTHPAYCKHLPPPAGPRRRRHGRGCCCACCLWLTLLLISLVFLAAIAAGVFYVIDNPQRLSFSVHSVRLSALNLTSSDLLTSQLDIAVSARNPNRNLVFLYDHISIYVYSDGVEIGKGSFPAFVQGTENTTVLNATVSSSGRSLDPGEAADLRKRNKFPLEIELETKAGVKIGGFKSKRIGLTVSCDGIEVGVAKGKAAATATSQANARCHAKLRIKFWKWTF</sequence>
<dbReference type="RefSeq" id="XP_008809975.2">
    <property type="nucleotide sequence ID" value="XM_008811753.4"/>
</dbReference>
<dbReference type="GO" id="GO:0005886">
    <property type="term" value="C:plasma membrane"/>
    <property type="evidence" value="ECO:0007669"/>
    <property type="project" value="TreeGrafter"/>
</dbReference>
<evidence type="ECO:0000256" key="4">
    <source>
        <dbReference type="ARBA" id="ARBA00023136"/>
    </source>
</evidence>
<dbReference type="Gene3D" id="2.60.40.1820">
    <property type="match status" value="1"/>
</dbReference>
<gene>
    <name evidence="8" type="primary">LOC103721503</name>
</gene>
<name>A0A8B7CZE9_PHODC</name>
<keyword evidence="7" id="KW-1185">Reference proteome</keyword>
<feature type="transmembrane region" description="Helical" evidence="5">
    <location>
        <begin position="70"/>
        <end position="99"/>
    </location>
</feature>
<evidence type="ECO:0000256" key="3">
    <source>
        <dbReference type="ARBA" id="ARBA00022989"/>
    </source>
</evidence>
<dbReference type="GeneID" id="103721503"/>